<comment type="caution">
    <text evidence="4">The sequence shown here is derived from an EMBL/GenBank/DDBJ whole genome shotgun (WGS) entry which is preliminary data.</text>
</comment>
<evidence type="ECO:0000313" key="4">
    <source>
        <dbReference type="EMBL" id="MFB5192623.1"/>
    </source>
</evidence>
<protein>
    <submittedName>
        <fullName evidence="4">Hsp20/alpha crystallin family protein</fullName>
    </submittedName>
</protein>
<dbReference type="Pfam" id="PF00011">
    <property type="entry name" value="HSP20"/>
    <property type="match status" value="1"/>
</dbReference>
<dbReference type="CDD" id="cd06464">
    <property type="entry name" value="ACD_sHsps-like"/>
    <property type="match status" value="1"/>
</dbReference>
<proteinExistence type="inferred from homology"/>
<dbReference type="RefSeq" id="WP_275475912.1">
    <property type="nucleotide sequence ID" value="NZ_CP162940.1"/>
</dbReference>
<reference evidence="4 5" key="1">
    <citation type="journal article" date="2024" name="Int. J. Mol. Sci.">
        <title>Exploration of Alicyclobacillus spp. Genome in Search of Antibiotic Resistance.</title>
        <authorList>
            <person name="Bucka-Kolendo J."/>
            <person name="Kiousi D.E."/>
            <person name="Dekowska A."/>
            <person name="Mikolajczuk-Szczyrba A."/>
            <person name="Karadedos D.M."/>
            <person name="Michael P."/>
            <person name="Galanis A."/>
            <person name="Sokolowska B."/>
        </authorList>
    </citation>
    <scope>NUCLEOTIDE SEQUENCE [LARGE SCALE GENOMIC DNA]</scope>
    <source>
        <strain evidence="4 5">KKP 3000</strain>
    </source>
</reference>
<comment type="similarity">
    <text evidence="1 2">Belongs to the small heat shock protein (HSP20) family.</text>
</comment>
<evidence type="ECO:0000259" key="3">
    <source>
        <dbReference type="PROSITE" id="PS01031"/>
    </source>
</evidence>
<dbReference type="InterPro" id="IPR031107">
    <property type="entry name" value="Small_HSP"/>
</dbReference>
<dbReference type="InterPro" id="IPR002068">
    <property type="entry name" value="A-crystallin/Hsp20_dom"/>
</dbReference>
<evidence type="ECO:0000313" key="5">
    <source>
        <dbReference type="Proteomes" id="UP001579974"/>
    </source>
</evidence>
<gene>
    <name evidence="4" type="ORF">KKP3000_001832</name>
</gene>
<keyword evidence="5" id="KW-1185">Reference proteome</keyword>
<dbReference type="Proteomes" id="UP001579974">
    <property type="component" value="Unassembled WGS sequence"/>
</dbReference>
<name>A0ABV5AK19_9BACL</name>
<evidence type="ECO:0000256" key="1">
    <source>
        <dbReference type="PROSITE-ProRule" id="PRU00285"/>
    </source>
</evidence>
<dbReference type="InterPro" id="IPR008978">
    <property type="entry name" value="HSP20-like_chaperone"/>
</dbReference>
<dbReference type="PROSITE" id="PS01031">
    <property type="entry name" value="SHSP"/>
    <property type="match status" value="1"/>
</dbReference>
<dbReference type="SUPFAM" id="SSF49764">
    <property type="entry name" value="HSP20-like chaperones"/>
    <property type="match status" value="1"/>
</dbReference>
<dbReference type="EMBL" id="JBDXSU010000025">
    <property type="protein sequence ID" value="MFB5192623.1"/>
    <property type="molecule type" value="Genomic_DNA"/>
</dbReference>
<organism evidence="4 5">
    <name type="scientific">Alicyclobacillus fastidiosus</name>
    <dbReference type="NCBI Taxonomy" id="392011"/>
    <lineage>
        <taxon>Bacteria</taxon>
        <taxon>Bacillati</taxon>
        <taxon>Bacillota</taxon>
        <taxon>Bacilli</taxon>
        <taxon>Bacillales</taxon>
        <taxon>Alicyclobacillaceae</taxon>
        <taxon>Alicyclobacillus</taxon>
    </lineage>
</organism>
<accession>A0ABV5AK19</accession>
<dbReference type="PANTHER" id="PTHR11527">
    <property type="entry name" value="HEAT-SHOCK PROTEIN 20 FAMILY MEMBER"/>
    <property type="match status" value="1"/>
</dbReference>
<evidence type="ECO:0000256" key="2">
    <source>
        <dbReference type="RuleBase" id="RU003616"/>
    </source>
</evidence>
<sequence length="173" mass="19755">MANNPMDYLKQLEQMGEQIRQMFGNQDLVKNMMPNMPDFLNTTQPMWNTPHAPGFNSNKGQYPRVDLYETANDLVAVVEVPSLQSANDVSISVDVHRLYINGSINRSYANIPRNQLHLSELHQGVFEREISLPLPVLRDEVRAEYKNGVLNIIMRKDLRGPEQSRGNSVSIDF</sequence>
<feature type="domain" description="SHSP" evidence="3">
    <location>
        <begin position="56"/>
        <end position="172"/>
    </location>
</feature>
<dbReference type="Gene3D" id="2.60.40.790">
    <property type="match status" value="1"/>
</dbReference>